<evidence type="ECO:0000256" key="1">
    <source>
        <dbReference type="ARBA" id="ARBA00023118"/>
    </source>
</evidence>
<evidence type="ECO:0000313" key="3">
    <source>
        <dbReference type="EMBL" id="MQN79552.1"/>
    </source>
</evidence>
<evidence type="ECO:0000313" key="4">
    <source>
        <dbReference type="Proteomes" id="UP000480425"/>
    </source>
</evidence>
<dbReference type="InterPro" id="IPR010155">
    <property type="entry name" value="CRISPR-assoc_prot_Cas5d"/>
</dbReference>
<dbReference type="Pfam" id="PF09704">
    <property type="entry name" value="Cas_Cas5d"/>
    <property type="match status" value="1"/>
</dbReference>
<dbReference type="GO" id="GO:0016787">
    <property type="term" value="F:hydrolase activity"/>
    <property type="evidence" value="ECO:0007669"/>
    <property type="project" value="UniProtKB-KW"/>
</dbReference>
<dbReference type="Gene3D" id="3.30.70.2660">
    <property type="match status" value="1"/>
</dbReference>
<dbReference type="EC" id="3.1.-.-" evidence="2"/>
<dbReference type="Proteomes" id="UP000480425">
    <property type="component" value="Unassembled WGS sequence"/>
</dbReference>
<evidence type="ECO:0000256" key="2">
    <source>
        <dbReference type="PIRNR" id="PIRNR029950"/>
    </source>
</evidence>
<dbReference type="NCBIfam" id="TIGR01876">
    <property type="entry name" value="cas_Cas5d"/>
    <property type="match status" value="1"/>
</dbReference>
<dbReference type="GO" id="GO:0043571">
    <property type="term" value="P:maintenance of CRISPR repeat elements"/>
    <property type="evidence" value="ECO:0007669"/>
    <property type="project" value="UniProtKB-UniRule"/>
</dbReference>
<keyword evidence="2" id="KW-0540">Nuclease</keyword>
<comment type="caution">
    <text evidence="3">The sequence shown here is derived from an EMBL/GenBank/DDBJ whole genome shotgun (WGS) entry which is preliminary data.</text>
</comment>
<keyword evidence="1 2" id="KW-0051">Antiviral defense</keyword>
<dbReference type="RefSeq" id="WP_153121876.1">
    <property type="nucleotide sequence ID" value="NZ_VZCB01000011.1"/>
</dbReference>
<comment type="function">
    <text evidence="2">CRISPR (clustered regularly interspaced short palindromic repeat) is an adaptive immune system that provides protection against mobile genetic elements (viruses, transposable elements and conjugative plasmids). CRISPR clusters contain spacers, sequences complementary to antecedent mobile elements, and target invading nucleic acids. CRISPR clusters are transcribed and processed into CRISPR RNA (crRNA).</text>
</comment>
<dbReference type="GO" id="GO:0051607">
    <property type="term" value="P:defense response to virus"/>
    <property type="evidence" value="ECO:0007669"/>
    <property type="project" value="UniProtKB-UniRule"/>
</dbReference>
<dbReference type="InterPro" id="IPR013422">
    <property type="entry name" value="CRISPR-assoc_prot_Cas5_N"/>
</dbReference>
<protein>
    <recommendedName>
        <fullName evidence="2">pre-crRNA processing endonuclease</fullName>
        <ecNumber evidence="2">3.1.-.-</ecNumber>
    </recommendedName>
</protein>
<name>A0A6G1TW69_9BACT</name>
<comment type="similarity">
    <text evidence="2">Belongs to the CRISPR-associated protein Cas5 family. Subtype I-C/Dvulg subfamily.</text>
</comment>
<keyword evidence="2" id="KW-0694">RNA-binding</keyword>
<dbReference type="GO" id="GO:0004519">
    <property type="term" value="F:endonuclease activity"/>
    <property type="evidence" value="ECO:0007669"/>
    <property type="project" value="UniProtKB-UniRule"/>
</dbReference>
<dbReference type="InterPro" id="IPR021124">
    <property type="entry name" value="CRISPR-assoc_prot_Cas5"/>
</dbReference>
<keyword evidence="2" id="KW-0255">Endonuclease</keyword>
<dbReference type="CDD" id="cd09651">
    <property type="entry name" value="Cas5_I-C"/>
    <property type="match status" value="1"/>
</dbReference>
<proteinExistence type="inferred from homology"/>
<accession>A0A6G1TW69</accession>
<gene>
    <name evidence="3" type="primary">cas5c</name>
    <name evidence="3" type="ORF">F7D73_00950</name>
</gene>
<dbReference type="AlphaFoldDB" id="A0A6G1TW69"/>
<organism evidence="3 4">
    <name type="scientific">Segatella copri</name>
    <dbReference type="NCBI Taxonomy" id="165179"/>
    <lineage>
        <taxon>Bacteria</taxon>
        <taxon>Pseudomonadati</taxon>
        <taxon>Bacteroidota</taxon>
        <taxon>Bacteroidia</taxon>
        <taxon>Bacteroidales</taxon>
        <taxon>Prevotellaceae</taxon>
        <taxon>Segatella</taxon>
    </lineage>
</organism>
<dbReference type="PIRSF" id="PIRSF029950">
    <property type="entry name" value="Cas_CT1134"/>
    <property type="match status" value="1"/>
</dbReference>
<reference evidence="3 4" key="1">
    <citation type="submission" date="2019-09" db="EMBL/GenBank/DDBJ databases">
        <title>Distinct polysaccharide growth profiles of human intestinal Prevotella copri isolates.</title>
        <authorList>
            <person name="Fehlner-Peach H."/>
            <person name="Magnabosco C."/>
            <person name="Raghavan V."/>
            <person name="Scher J.U."/>
            <person name="Tett A."/>
            <person name="Cox L.M."/>
            <person name="Gottsegen C."/>
            <person name="Watters A."/>
            <person name="Wiltshire- Gordon J.D."/>
            <person name="Segata N."/>
            <person name="Bonneau R."/>
            <person name="Littman D.R."/>
        </authorList>
    </citation>
    <scope>NUCLEOTIDE SEQUENCE [LARGE SCALE GENOMIC DNA]</scope>
    <source>
        <strain evidence="4">iA622</strain>
    </source>
</reference>
<keyword evidence="2" id="KW-0378">Hydrolase</keyword>
<dbReference type="NCBIfam" id="TIGR02593">
    <property type="entry name" value="CRISPR_cas5"/>
    <property type="match status" value="1"/>
</dbReference>
<dbReference type="EMBL" id="VZCB01000011">
    <property type="protein sequence ID" value="MQN79552.1"/>
    <property type="molecule type" value="Genomic_DNA"/>
</dbReference>
<dbReference type="OrthoDB" id="5621871at2"/>
<dbReference type="GO" id="GO:0003723">
    <property type="term" value="F:RNA binding"/>
    <property type="evidence" value="ECO:0007669"/>
    <property type="project" value="UniProtKB-UniRule"/>
</dbReference>
<sequence>MEYTDKEYCLEVWGDMACFTRPEFKVERVSYDVITPSAARAIFEAIFWKPAIHWQITKIEVLKPIKWTSVRRNEIGSTASVRTIKAFYIDEVDKDNKLVNRQQKNSLLLKDVYYRIWAKMEFRSVSKRKAEGDLFSHEPGKDENPMKYYQIFERRASKGQCFNQPYLGTREFSASFRLVNPDDEALTPPISEGQGGTKDLGIMLYDMDFADKKNIQPMFYRPQMKDGVIIVPPINSEEILK</sequence>